<dbReference type="EMBL" id="JAHKNI010000007">
    <property type="protein sequence ID" value="MBU3064273.1"/>
    <property type="molecule type" value="Genomic_DNA"/>
</dbReference>
<keyword evidence="3" id="KW-1185">Reference proteome</keyword>
<dbReference type="Gene3D" id="1.25.40.10">
    <property type="entry name" value="Tetratricopeptide repeat domain"/>
    <property type="match status" value="1"/>
</dbReference>
<evidence type="ECO:0000313" key="2">
    <source>
        <dbReference type="EMBL" id="MBU3064273.1"/>
    </source>
</evidence>
<feature type="region of interest" description="Disordered" evidence="1">
    <location>
        <begin position="187"/>
        <end position="210"/>
    </location>
</feature>
<gene>
    <name evidence="2" type="ORF">KO481_22410</name>
</gene>
<evidence type="ECO:0000313" key="3">
    <source>
        <dbReference type="Proteomes" id="UP000733379"/>
    </source>
</evidence>
<sequence>MCTGDYSTAADLIRQAHALYEELGNRSGVASALNHLGQVSGYLGDLTGAEDLIQQALTAYQALGNRTGEAEALANLGWVRHQALAWLSVSECVRRKCWVDKGIESRESATEVPDHRCQQGEYASASDRFAAVHDNETDVHGALEKPLTGFGGMGGLRPGRYRVGQGIRHSRGVGVAGLVEDGVGLRSHAGSARGQRVQPRGGSGRGDPARRYATGGFGEIALNPIEIPIHRTAI</sequence>
<dbReference type="Pfam" id="PF13424">
    <property type="entry name" value="TPR_12"/>
    <property type="match status" value="1"/>
</dbReference>
<reference evidence="2 3" key="1">
    <citation type="submission" date="2021-06" db="EMBL/GenBank/DDBJ databases">
        <title>Actinomycetes sequencing.</title>
        <authorList>
            <person name="Shan Q."/>
        </authorList>
    </citation>
    <scope>NUCLEOTIDE SEQUENCE [LARGE SCALE GENOMIC DNA]</scope>
    <source>
        <strain evidence="2 3">NEAU-G5</strain>
    </source>
</reference>
<proteinExistence type="predicted"/>
<dbReference type="SUPFAM" id="SSF48452">
    <property type="entry name" value="TPR-like"/>
    <property type="match status" value="1"/>
</dbReference>
<name>A0ABS6B4W5_9NOCA</name>
<dbReference type="Proteomes" id="UP000733379">
    <property type="component" value="Unassembled WGS sequence"/>
</dbReference>
<accession>A0ABS6B4W5</accession>
<evidence type="ECO:0000256" key="1">
    <source>
        <dbReference type="SAM" id="MobiDB-lite"/>
    </source>
</evidence>
<dbReference type="InterPro" id="IPR011990">
    <property type="entry name" value="TPR-like_helical_dom_sf"/>
</dbReference>
<dbReference type="RefSeq" id="WP_215919352.1">
    <property type="nucleotide sequence ID" value="NZ_JAHKNI010000007.1"/>
</dbReference>
<organism evidence="2 3">
    <name type="scientific">Nocardia albiluteola</name>
    <dbReference type="NCBI Taxonomy" id="2842303"/>
    <lineage>
        <taxon>Bacteria</taxon>
        <taxon>Bacillati</taxon>
        <taxon>Actinomycetota</taxon>
        <taxon>Actinomycetes</taxon>
        <taxon>Mycobacteriales</taxon>
        <taxon>Nocardiaceae</taxon>
        <taxon>Nocardia</taxon>
    </lineage>
</organism>
<protein>
    <submittedName>
        <fullName evidence="2">Tetratricopeptide repeat protein</fullName>
    </submittedName>
</protein>
<comment type="caution">
    <text evidence="2">The sequence shown here is derived from an EMBL/GenBank/DDBJ whole genome shotgun (WGS) entry which is preliminary data.</text>
</comment>